<evidence type="ECO:0000256" key="2">
    <source>
        <dbReference type="HAMAP-Rule" id="MF_00291"/>
    </source>
</evidence>
<keyword evidence="3" id="KW-0175">Coiled coil</keyword>
<dbReference type="GO" id="GO:0003735">
    <property type="term" value="F:structural constituent of ribosome"/>
    <property type="evidence" value="ECO:0007669"/>
    <property type="project" value="InterPro"/>
</dbReference>
<dbReference type="GO" id="GO:0009507">
    <property type="term" value="C:chloroplast"/>
    <property type="evidence" value="ECO:0007669"/>
    <property type="project" value="UniProtKB-SubCell"/>
</dbReference>
<evidence type="ECO:0000256" key="1">
    <source>
        <dbReference type="ARBA" id="ARBA00006242"/>
    </source>
</evidence>
<accession>A0A0S2LMR8</accession>
<keyword evidence="5" id="KW-0150">Chloroplast</keyword>
<evidence type="ECO:0000256" key="3">
    <source>
        <dbReference type="SAM" id="Coils"/>
    </source>
</evidence>
<dbReference type="SUPFAM" id="SSF50249">
    <property type="entry name" value="Nucleic acid-binding proteins"/>
    <property type="match status" value="2"/>
</dbReference>
<dbReference type="InterPro" id="IPR005706">
    <property type="entry name" value="Ribosomal_uS2_bac/mit/plastid"/>
</dbReference>
<sequence length="872" mass="101053">MKSNTQKNRKQPYRNQSVSMINTKQILKIGDTVSLQINAIGSKGIGISEQFQGITFFIPNVQLGQQVKVKILKLSSEHFKHAIAEPIEIIQSKSYEVPVSIGETLTLKITSSGPKGIGIAELPTNYKIFIPQAHHLESSPIQVKITRIKKNYAFAKIIQDDIFSIAPDDLFIKSSSKERLETGFSNSIEKGMKFNITLPFQSILYRKYLVAKTNNFIWFIKLALGVKAGDLVKVKVTGVFSNFATLKVVKIAPLSKFSKKLKTKNVLLKMLKNGLHLGEKALKCHARMRNFLWLRKKGLNKNRPFLKKNRHIINLLKTNKCLQTAVKKLSKFVLKGKSFLFVGTKKPASGLIARAALLTKTAFFVNTRWLGGMLTNWKTILKSIVQIQPILVQKQTVIKNLLKKRQRIKKYLYKKLYLLKNRSLQLINKGKQLITKIKNKKEQFLENTYILINARSTFLQKTQTLLEKYKELIGNKMNISSKFKILKENLKKLILKKQMLINVLINNKKKLKELQLMLIIISEFLQLKNLKKQQGKKVFSISYKNFVNISSQKLNSSWIIPNPPTVVLNKIINILKKKYENVIQGNNSTNFESLTFQQNNQIKSEKEKVFVFSKLLTKFMYSLSFIKLHMKTLNFQLENNQHQLSNLDKQITSTQKNFLNLKNILNKLNKQINLIKTKLNSKKHFITILKRELKKKEYEQTLLRFLPKFRSLSVPLNQMLNIVQILMKRFVDPKMLYPMEKIYDEKLKYQPKKISTIKKKKWQRLEKYFGGIANMAKINTKKMSNNVAIIIGQQEEINAIHECSKLGIKIFNVVDTNCNPRLADHVIPANDDSRKSIKYILNKMLKYIRLAQEIRKKVINHKNRIIEKQNNN</sequence>
<dbReference type="InterPro" id="IPR012340">
    <property type="entry name" value="NA-bd_OB-fold"/>
</dbReference>
<reference evidence="5" key="1">
    <citation type="journal article" date="2015" name="BMC Evol. Biol.">
        <title>Chloroplast phylogenomic analysis of chlorophyte green algae identifies a novel lineage sister to the Sphaeropleales (Chlorophyceae).</title>
        <authorList>
            <person name="Lemieux C."/>
            <person name="Vincent A.T."/>
            <person name="Labarre A."/>
            <person name="Otis C."/>
            <person name="Turmel M."/>
        </authorList>
    </citation>
    <scope>NUCLEOTIDE SEQUENCE</scope>
</reference>
<dbReference type="PROSITE" id="PS50926">
    <property type="entry name" value="TRAM"/>
    <property type="match status" value="2"/>
</dbReference>
<gene>
    <name evidence="2 5" type="primary">rps2</name>
</gene>
<dbReference type="Pfam" id="PF01938">
    <property type="entry name" value="TRAM"/>
    <property type="match status" value="1"/>
</dbReference>
<dbReference type="PANTHER" id="PTHR12534:SF0">
    <property type="entry name" value="SMALL RIBOSOMAL SUBUNIT PROTEIN US2M"/>
    <property type="match status" value="1"/>
</dbReference>
<dbReference type="RefSeq" id="YP_009184539.1">
    <property type="nucleotide sequence ID" value="NC_028578.1"/>
</dbReference>
<dbReference type="HAMAP" id="MF_00291_B">
    <property type="entry name" value="Ribosomal_uS2_B"/>
    <property type="match status" value="1"/>
</dbReference>
<dbReference type="GO" id="GO:0006412">
    <property type="term" value="P:translation"/>
    <property type="evidence" value="ECO:0007669"/>
    <property type="project" value="UniProtKB-UniRule"/>
</dbReference>
<comment type="similarity">
    <text evidence="1 2">Belongs to the universal ribosomal protein uS2 family.</text>
</comment>
<dbReference type="AlphaFoldDB" id="A0A0S2LMR8"/>
<name>A0A0S2LMR8_TRETR</name>
<keyword evidence="2" id="KW-0687">Ribonucleoprotein</keyword>
<dbReference type="InterPro" id="IPR023591">
    <property type="entry name" value="Ribosomal_uS2_flav_dom_sf"/>
</dbReference>
<dbReference type="InterPro" id="IPR002792">
    <property type="entry name" value="TRAM_dom"/>
</dbReference>
<organism evidence="5">
    <name type="scientific">Treubaria triappendiculata</name>
    <name type="common">Green alga</name>
    <dbReference type="NCBI Taxonomy" id="1755147"/>
    <lineage>
        <taxon>Eukaryota</taxon>
        <taxon>Viridiplantae</taxon>
        <taxon>Chlorophyta</taxon>
        <taxon>core chlorophytes</taxon>
        <taxon>Chlorophyceae</taxon>
        <taxon>Treubariaceae</taxon>
        <taxon>Treubaria</taxon>
    </lineage>
</organism>
<dbReference type="GeneID" id="26378134"/>
<dbReference type="Gene3D" id="2.40.50.140">
    <property type="entry name" value="Nucleic acid-binding proteins"/>
    <property type="match status" value="2"/>
</dbReference>
<protein>
    <recommendedName>
        <fullName evidence="2">Small ribosomal subunit protein uS2c</fullName>
    </recommendedName>
</protein>
<dbReference type="Pfam" id="PF00318">
    <property type="entry name" value="Ribosomal_S2"/>
    <property type="match status" value="2"/>
</dbReference>
<dbReference type="NCBIfam" id="TIGR01011">
    <property type="entry name" value="rpsB_bact"/>
    <property type="match status" value="1"/>
</dbReference>
<keyword evidence="5" id="KW-0934">Plastid</keyword>
<dbReference type="PANTHER" id="PTHR12534">
    <property type="entry name" value="30S RIBOSOMAL PROTEIN S2 PROKARYOTIC AND ORGANELLAR"/>
    <property type="match status" value="1"/>
</dbReference>
<dbReference type="InterPro" id="IPR001865">
    <property type="entry name" value="Ribosomal_uS2"/>
</dbReference>
<dbReference type="CDD" id="cd01425">
    <property type="entry name" value="RPS2"/>
    <property type="match status" value="2"/>
</dbReference>
<feature type="domain" description="TRAM" evidence="4">
    <location>
        <begin position="26"/>
        <end position="88"/>
    </location>
</feature>
<feature type="coiled-coil region" evidence="3">
    <location>
        <begin position="630"/>
        <end position="671"/>
    </location>
</feature>
<feature type="domain" description="TRAM" evidence="4">
    <location>
        <begin position="98"/>
        <end position="159"/>
    </location>
</feature>
<keyword evidence="2 5" id="KW-0689">Ribosomal protein</keyword>
<comment type="subcellular location">
    <subcellularLocation>
        <location evidence="2">Plastid</location>
        <location evidence="2">Chloroplast</location>
    </subcellularLocation>
</comment>
<dbReference type="GO" id="GO:0005763">
    <property type="term" value="C:mitochondrial small ribosomal subunit"/>
    <property type="evidence" value="ECO:0007669"/>
    <property type="project" value="TreeGrafter"/>
</dbReference>
<dbReference type="SUPFAM" id="SSF52313">
    <property type="entry name" value="Ribosomal protein S2"/>
    <property type="match status" value="2"/>
</dbReference>
<evidence type="ECO:0000313" key="5">
    <source>
        <dbReference type="EMBL" id="ALO62670.1"/>
    </source>
</evidence>
<dbReference type="EMBL" id="KT625410">
    <property type="protein sequence ID" value="ALO62670.1"/>
    <property type="molecule type" value="Genomic_DNA"/>
</dbReference>
<evidence type="ECO:0000259" key="4">
    <source>
        <dbReference type="PROSITE" id="PS50926"/>
    </source>
</evidence>
<geneLocation type="chloroplast" evidence="5"/>
<proteinExistence type="inferred from homology"/>
<dbReference type="Gene3D" id="3.40.50.10490">
    <property type="entry name" value="Glucose-6-phosphate isomerase like protein, domain 1"/>
    <property type="match status" value="2"/>
</dbReference>